<dbReference type="InterPro" id="IPR000890">
    <property type="entry name" value="Aliphatic_acid_kin_short-chain"/>
</dbReference>
<dbReference type="SUPFAM" id="SSF53067">
    <property type="entry name" value="Actin-like ATPase domain"/>
    <property type="match status" value="2"/>
</dbReference>
<dbReference type="PANTHER" id="PTHR21060:SF15">
    <property type="entry name" value="ACETATE KINASE-RELATED"/>
    <property type="match status" value="1"/>
</dbReference>
<dbReference type="PANTHER" id="PTHR21060">
    <property type="entry name" value="ACETATE KINASE"/>
    <property type="match status" value="1"/>
</dbReference>
<dbReference type="GO" id="GO:0008776">
    <property type="term" value="F:acetate kinase activity"/>
    <property type="evidence" value="ECO:0007669"/>
    <property type="project" value="TreeGrafter"/>
</dbReference>
<evidence type="ECO:0000256" key="2">
    <source>
        <dbReference type="ARBA" id="ARBA00022741"/>
    </source>
</evidence>
<dbReference type="Pfam" id="PF00871">
    <property type="entry name" value="Acetate_kinase"/>
    <property type="match status" value="1"/>
</dbReference>
<evidence type="ECO:0008006" key="6">
    <source>
        <dbReference type="Google" id="ProtNLM"/>
    </source>
</evidence>
<gene>
    <name evidence="5" type="ORF">METZ01_LOCUS223154</name>
</gene>
<keyword evidence="1" id="KW-0808">Transferase</keyword>
<protein>
    <recommendedName>
        <fullName evidence="6">Butyrate kinase</fullName>
    </recommendedName>
</protein>
<feature type="non-terminal residue" evidence="5">
    <location>
        <position position="1"/>
    </location>
</feature>
<keyword evidence="3" id="KW-0418">Kinase</keyword>
<sequence length="251" mass="27112">VKILIANLGSTSMKYRLFDFSGGDGELLTRGGLERVSDHAGAIEQVLCELRSGNWIASEDDLAAVGFKAIMAEGRTGCLELTPEVVDSMEACNNVAPAHNPPYIRGIRLFAQKMPSVPLVGLFETAFYQWVPEASTRYAVPQSWHDAGVRRWGFHGASHKFIAERSAELLDREDVVQRARNLYVDNAGSPVDGPPLRVISCHLGGSSSIAGILNGAAVGNSMGLSPQSGLPHNNRVGDLDSMAVLHMMRRD</sequence>
<reference evidence="5" key="1">
    <citation type="submission" date="2018-05" db="EMBL/GenBank/DDBJ databases">
        <authorList>
            <person name="Lanie J.A."/>
            <person name="Ng W.-L."/>
            <person name="Kazmierczak K.M."/>
            <person name="Andrzejewski T.M."/>
            <person name="Davidsen T.M."/>
            <person name="Wayne K.J."/>
            <person name="Tettelin H."/>
            <person name="Glass J.I."/>
            <person name="Rusch D."/>
            <person name="Podicherti R."/>
            <person name="Tsui H.-C.T."/>
            <person name="Winkler M.E."/>
        </authorList>
    </citation>
    <scope>NUCLEOTIDE SEQUENCE</scope>
</reference>
<dbReference type="Gene3D" id="3.30.420.40">
    <property type="match status" value="2"/>
</dbReference>
<dbReference type="PROSITE" id="PS01075">
    <property type="entry name" value="ACETATE_KINASE_1"/>
    <property type="match status" value="1"/>
</dbReference>
<dbReference type="GO" id="GO:0006083">
    <property type="term" value="P:acetate metabolic process"/>
    <property type="evidence" value="ECO:0007669"/>
    <property type="project" value="TreeGrafter"/>
</dbReference>
<dbReference type="AlphaFoldDB" id="A0A382G4V4"/>
<evidence type="ECO:0000256" key="3">
    <source>
        <dbReference type="ARBA" id="ARBA00022777"/>
    </source>
</evidence>
<feature type="non-terminal residue" evidence="5">
    <location>
        <position position="251"/>
    </location>
</feature>
<keyword evidence="4" id="KW-0067">ATP-binding</keyword>
<dbReference type="PRINTS" id="PR00471">
    <property type="entry name" value="ACETATEKNASE"/>
</dbReference>
<dbReference type="InterPro" id="IPR043129">
    <property type="entry name" value="ATPase_NBD"/>
</dbReference>
<accession>A0A382G4V4</accession>
<dbReference type="GO" id="GO:0005524">
    <property type="term" value="F:ATP binding"/>
    <property type="evidence" value="ECO:0007669"/>
    <property type="project" value="UniProtKB-KW"/>
</dbReference>
<evidence type="ECO:0000256" key="4">
    <source>
        <dbReference type="ARBA" id="ARBA00022840"/>
    </source>
</evidence>
<evidence type="ECO:0000313" key="5">
    <source>
        <dbReference type="EMBL" id="SVB70300.1"/>
    </source>
</evidence>
<name>A0A382G4V4_9ZZZZ</name>
<organism evidence="5">
    <name type="scientific">marine metagenome</name>
    <dbReference type="NCBI Taxonomy" id="408172"/>
    <lineage>
        <taxon>unclassified sequences</taxon>
        <taxon>metagenomes</taxon>
        <taxon>ecological metagenomes</taxon>
    </lineage>
</organism>
<dbReference type="EMBL" id="UINC01053593">
    <property type="protein sequence ID" value="SVB70300.1"/>
    <property type="molecule type" value="Genomic_DNA"/>
</dbReference>
<keyword evidence="2" id="KW-0547">Nucleotide-binding</keyword>
<dbReference type="InterPro" id="IPR023865">
    <property type="entry name" value="Aliphatic_acid_kinase_CS"/>
</dbReference>
<evidence type="ECO:0000256" key="1">
    <source>
        <dbReference type="ARBA" id="ARBA00022679"/>
    </source>
</evidence>
<proteinExistence type="predicted"/>